<evidence type="ECO:0000259" key="4">
    <source>
        <dbReference type="Pfam" id="PF02576"/>
    </source>
</evidence>
<dbReference type="Pfam" id="PF17384">
    <property type="entry name" value="DUF150_C"/>
    <property type="match status" value="1"/>
</dbReference>
<dbReference type="CDD" id="cd01734">
    <property type="entry name" value="YlxS_C"/>
    <property type="match status" value="1"/>
</dbReference>
<dbReference type="RefSeq" id="WP_252742013.1">
    <property type="nucleotide sequence ID" value="NZ_JAMXIB010000011.1"/>
</dbReference>
<dbReference type="EMBL" id="JAMXIB010000011">
    <property type="protein sequence ID" value="MCO5725641.1"/>
    <property type="molecule type" value="Genomic_DNA"/>
</dbReference>
<keyword evidence="7" id="KW-1185">Reference proteome</keyword>
<comment type="subcellular location">
    <subcellularLocation>
        <location evidence="3">Cytoplasm</location>
    </subcellularLocation>
</comment>
<feature type="domain" description="Ribosome maturation factor RimP N-terminal" evidence="4">
    <location>
        <begin position="29"/>
        <end position="79"/>
    </location>
</feature>
<dbReference type="InterPro" id="IPR028998">
    <property type="entry name" value="RimP_C"/>
</dbReference>
<proteinExistence type="inferred from homology"/>
<comment type="function">
    <text evidence="3">Required for maturation of 30S ribosomal subunits.</text>
</comment>
<dbReference type="PANTHER" id="PTHR33867:SF1">
    <property type="entry name" value="RIBOSOME MATURATION FACTOR RIMP"/>
    <property type="match status" value="1"/>
</dbReference>
<evidence type="ECO:0000256" key="3">
    <source>
        <dbReference type="HAMAP-Rule" id="MF_01077"/>
    </source>
</evidence>
<gene>
    <name evidence="3 6" type="primary">rimP</name>
    <name evidence="6" type="ORF">NG653_12305</name>
</gene>
<dbReference type="InterPro" id="IPR003728">
    <property type="entry name" value="Ribosome_maturation_RimP"/>
</dbReference>
<evidence type="ECO:0000259" key="5">
    <source>
        <dbReference type="Pfam" id="PF17384"/>
    </source>
</evidence>
<dbReference type="Gene3D" id="3.30.300.70">
    <property type="entry name" value="RimP-like superfamily, N-terminal"/>
    <property type="match status" value="1"/>
</dbReference>
<dbReference type="InterPro" id="IPR028989">
    <property type="entry name" value="RimP_N"/>
</dbReference>
<dbReference type="SUPFAM" id="SSF74942">
    <property type="entry name" value="YhbC-like, C-terminal domain"/>
    <property type="match status" value="1"/>
</dbReference>
<accession>A0ABT1B014</accession>
<evidence type="ECO:0000256" key="2">
    <source>
        <dbReference type="ARBA" id="ARBA00022517"/>
    </source>
</evidence>
<dbReference type="InterPro" id="IPR035956">
    <property type="entry name" value="RimP_N_sf"/>
</dbReference>
<dbReference type="HAMAP" id="MF_01077">
    <property type="entry name" value="RimP"/>
    <property type="match status" value="1"/>
</dbReference>
<comment type="similarity">
    <text evidence="3">Belongs to the RimP family.</text>
</comment>
<keyword evidence="1 3" id="KW-0963">Cytoplasm</keyword>
<reference evidence="6 7" key="1">
    <citation type="submission" date="2022-06" db="EMBL/GenBank/DDBJ databases">
        <authorList>
            <person name="Xuan X."/>
        </authorList>
    </citation>
    <scope>NUCLEOTIDE SEQUENCE [LARGE SCALE GENOMIC DNA]</scope>
    <source>
        <strain evidence="6 7">2V75</strain>
    </source>
</reference>
<dbReference type="Proteomes" id="UP001206312">
    <property type="component" value="Unassembled WGS sequence"/>
</dbReference>
<sequence length="157" mass="17436">MAGEGLEQQVTTLLAGALEKRPDLFPVSLKVGADQSIRIILDGDQGVSLKDCIDISRAVEHHLDREQYDFSLEVSSAGATAPLELPRQYRKNLGRTLQVRSGDAEWEGTLEKVDDQQITLCWKAREPKPVGKGKHTVRKEAVIPFSDIEQAKVVIKF</sequence>
<protein>
    <recommendedName>
        <fullName evidence="3">Ribosome maturation factor RimP</fullName>
    </recommendedName>
</protein>
<dbReference type="Pfam" id="PF02576">
    <property type="entry name" value="RimP_N"/>
    <property type="match status" value="1"/>
</dbReference>
<comment type="caution">
    <text evidence="6">The sequence shown here is derived from an EMBL/GenBank/DDBJ whole genome shotgun (WGS) entry which is preliminary data.</text>
</comment>
<evidence type="ECO:0000313" key="6">
    <source>
        <dbReference type="EMBL" id="MCO5725641.1"/>
    </source>
</evidence>
<name>A0ABT1B014_9FLAO</name>
<evidence type="ECO:0000256" key="1">
    <source>
        <dbReference type="ARBA" id="ARBA00022490"/>
    </source>
</evidence>
<dbReference type="SUPFAM" id="SSF75420">
    <property type="entry name" value="YhbC-like, N-terminal domain"/>
    <property type="match status" value="1"/>
</dbReference>
<dbReference type="InterPro" id="IPR036847">
    <property type="entry name" value="RimP_C_sf"/>
</dbReference>
<dbReference type="PANTHER" id="PTHR33867">
    <property type="entry name" value="RIBOSOME MATURATION FACTOR RIMP"/>
    <property type="match status" value="1"/>
</dbReference>
<keyword evidence="2 3" id="KW-0690">Ribosome biogenesis</keyword>
<evidence type="ECO:0000313" key="7">
    <source>
        <dbReference type="Proteomes" id="UP001206312"/>
    </source>
</evidence>
<organism evidence="6 7">
    <name type="scientific">Robiginitalea marina</name>
    <dbReference type="NCBI Taxonomy" id="2954105"/>
    <lineage>
        <taxon>Bacteria</taxon>
        <taxon>Pseudomonadati</taxon>
        <taxon>Bacteroidota</taxon>
        <taxon>Flavobacteriia</taxon>
        <taxon>Flavobacteriales</taxon>
        <taxon>Flavobacteriaceae</taxon>
        <taxon>Robiginitalea</taxon>
    </lineage>
</organism>
<feature type="domain" description="Ribosome maturation factor RimP C-terminal" evidence="5">
    <location>
        <begin position="84"/>
        <end position="157"/>
    </location>
</feature>
<dbReference type="NCBIfam" id="NF002531">
    <property type="entry name" value="PRK02001.1"/>
    <property type="match status" value="1"/>
</dbReference>